<dbReference type="InterPro" id="IPR011333">
    <property type="entry name" value="SKP1/BTB/POZ_sf"/>
</dbReference>
<feature type="domain" description="BTB" evidence="1">
    <location>
        <begin position="67"/>
        <end position="125"/>
    </location>
</feature>
<evidence type="ECO:0000313" key="3">
    <source>
        <dbReference type="Proteomes" id="UP001432027"/>
    </source>
</evidence>
<dbReference type="Pfam" id="PF00651">
    <property type="entry name" value="BTB"/>
    <property type="match status" value="1"/>
</dbReference>
<comment type="caution">
    <text evidence="2">The sequence shown here is derived from an EMBL/GenBank/DDBJ whole genome shotgun (WGS) entry which is preliminary data.</text>
</comment>
<dbReference type="AlphaFoldDB" id="A0AAV5U507"/>
<dbReference type="InterPro" id="IPR000210">
    <property type="entry name" value="BTB/POZ_dom"/>
</dbReference>
<keyword evidence="3" id="KW-1185">Reference proteome</keyword>
<name>A0AAV5U507_9BILA</name>
<evidence type="ECO:0000313" key="2">
    <source>
        <dbReference type="EMBL" id="GMT01566.1"/>
    </source>
</evidence>
<dbReference type="PROSITE" id="PS50097">
    <property type="entry name" value="BTB"/>
    <property type="match status" value="1"/>
</dbReference>
<organism evidence="2 3">
    <name type="scientific">Pristionchus entomophagus</name>
    <dbReference type="NCBI Taxonomy" id="358040"/>
    <lineage>
        <taxon>Eukaryota</taxon>
        <taxon>Metazoa</taxon>
        <taxon>Ecdysozoa</taxon>
        <taxon>Nematoda</taxon>
        <taxon>Chromadorea</taxon>
        <taxon>Rhabditida</taxon>
        <taxon>Rhabditina</taxon>
        <taxon>Diplogasteromorpha</taxon>
        <taxon>Diplogasteroidea</taxon>
        <taxon>Neodiplogasteridae</taxon>
        <taxon>Pristionchus</taxon>
    </lineage>
</organism>
<proteinExistence type="predicted"/>
<accession>A0AAV5U507</accession>
<gene>
    <name evidence="2" type="ORF">PENTCL1PPCAC_23740</name>
</gene>
<dbReference type="Proteomes" id="UP001432027">
    <property type="component" value="Unassembled WGS sequence"/>
</dbReference>
<reference evidence="2" key="1">
    <citation type="submission" date="2023-10" db="EMBL/GenBank/DDBJ databases">
        <title>Genome assembly of Pristionchus species.</title>
        <authorList>
            <person name="Yoshida K."/>
            <person name="Sommer R.J."/>
        </authorList>
    </citation>
    <scope>NUCLEOTIDE SEQUENCE</scope>
    <source>
        <strain evidence="2">RS0144</strain>
    </source>
</reference>
<dbReference type="Gene3D" id="3.30.710.10">
    <property type="entry name" value="Potassium Channel Kv1.1, Chain A"/>
    <property type="match status" value="1"/>
</dbReference>
<dbReference type="InterPro" id="IPR052664">
    <property type="entry name" value="BTB-MATH_domain_protein"/>
</dbReference>
<dbReference type="EMBL" id="BTSX01000005">
    <property type="protein sequence ID" value="GMT01566.1"/>
    <property type="molecule type" value="Genomic_DNA"/>
</dbReference>
<dbReference type="SUPFAM" id="SSF54695">
    <property type="entry name" value="POZ domain"/>
    <property type="match status" value="1"/>
</dbReference>
<protein>
    <recommendedName>
        <fullName evidence="1">BTB domain-containing protein</fullName>
    </recommendedName>
</protein>
<dbReference type="PANTHER" id="PTHR22743">
    <property type="entry name" value="MEPRIN/TRAF-LIKE MATH FAMILY-C.ELEGANS"/>
    <property type="match status" value="1"/>
</dbReference>
<dbReference type="PANTHER" id="PTHR22743:SF165">
    <property type="entry name" value="BTB AND MATH DOMAIN CONTAINING-RELATED"/>
    <property type="match status" value="1"/>
</dbReference>
<evidence type="ECO:0000259" key="1">
    <source>
        <dbReference type="PROSITE" id="PS50097"/>
    </source>
</evidence>
<sequence>MNIDLEHPPNMLFMDFRYSKRWRGSSILLKDLSKTTLLLWARINIKSCSGNRFRSKVDCDFFSPSLSDAILVVEDKEFHVRKQWLAIQSSYFKSLFFGNFNEASQQKINQINPVFFLKYFSAFLF</sequence>